<proteinExistence type="predicted"/>
<accession>A0ABM6J1T3</accession>
<dbReference type="Proteomes" id="UP000191010">
    <property type="component" value="Chromosome"/>
</dbReference>
<reference evidence="1 2" key="1">
    <citation type="submission" date="2017-02" db="EMBL/GenBank/DDBJ databases">
        <authorList>
            <person name="Guo L."/>
        </authorList>
    </citation>
    <scope>NUCLEOTIDE SEQUENCE [LARGE SCALE GENOMIC DNA]</scope>
    <source>
        <strain evidence="1 2">PRS09-11288</strain>
    </source>
</reference>
<name>A0ABM6J1T3_9PSED</name>
<protein>
    <submittedName>
        <fullName evidence="1">Uncharacterized protein</fullName>
    </submittedName>
</protein>
<gene>
    <name evidence="1" type="ORF">B2J77_09045</name>
</gene>
<dbReference type="RefSeq" id="WP_078478414.1">
    <property type="nucleotide sequence ID" value="NZ_CP019952.1"/>
</dbReference>
<dbReference type="EMBL" id="CP019952">
    <property type="protein sequence ID" value="AQW68347.1"/>
    <property type="molecule type" value="Genomic_DNA"/>
</dbReference>
<evidence type="ECO:0000313" key="2">
    <source>
        <dbReference type="Proteomes" id="UP000191010"/>
    </source>
</evidence>
<keyword evidence="2" id="KW-1185">Reference proteome</keyword>
<evidence type="ECO:0000313" key="1">
    <source>
        <dbReference type="EMBL" id="AQW68347.1"/>
    </source>
</evidence>
<sequence>MQALRAAQFEYDNRMPPEVSETPQERVERHWVEEGIDQLMRGADYVFQRRMRPKQGVTQERFAEAVDEFAMGQLGLQGASKSVLGRLVLAAHFKIGSEARSAADELMAVPNTDTVLREIARTLLQPFVKDGLMAQAEEAE</sequence>
<organism evidence="1 2">
    <name type="scientific">Pseudomonas parafulva</name>
    <dbReference type="NCBI Taxonomy" id="157782"/>
    <lineage>
        <taxon>Bacteria</taxon>
        <taxon>Pseudomonadati</taxon>
        <taxon>Pseudomonadota</taxon>
        <taxon>Gammaproteobacteria</taxon>
        <taxon>Pseudomonadales</taxon>
        <taxon>Pseudomonadaceae</taxon>
        <taxon>Pseudomonas</taxon>
    </lineage>
</organism>